<protein>
    <recommendedName>
        <fullName evidence="4">PH (Pleckstrin Homology) domain-containing protein</fullName>
    </recommendedName>
</protein>
<proteinExistence type="predicted"/>
<keyword evidence="1" id="KW-0472">Membrane</keyword>
<evidence type="ECO:0000313" key="2">
    <source>
        <dbReference type="EMBL" id="RKQ61859.1"/>
    </source>
</evidence>
<keyword evidence="1" id="KW-0812">Transmembrane</keyword>
<feature type="transmembrane region" description="Helical" evidence="1">
    <location>
        <begin position="35"/>
        <end position="52"/>
    </location>
</feature>
<organism evidence="2 3">
    <name type="scientific">Thermovibrio guaymasensis</name>
    <dbReference type="NCBI Taxonomy" id="240167"/>
    <lineage>
        <taxon>Bacteria</taxon>
        <taxon>Pseudomonadati</taxon>
        <taxon>Aquificota</taxon>
        <taxon>Aquificia</taxon>
        <taxon>Desulfurobacteriales</taxon>
        <taxon>Desulfurobacteriaceae</taxon>
        <taxon>Thermovibrio</taxon>
    </lineage>
</organism>
<dbReference type="EMBL" id="RBIE01000002">
    <property type="protein sequence ID" value="RKQ61859.1"/>
    <property type="molecule type" value="Genomic_DNA"/>
</dbReference>
<evidence type="ECO:0008006" key="4">
    <source>
        <dbReference type="Google" id="ProtNLM"/>
    </source>
</evidence>
<keyword evidence="3" id="KW-1185">Reference proteome</keyword>
<evidence type="ECO:0000256" key="1">
    <source>
        <dbReference type="SAM" id="Phobius"/>
    </source>
</evidence>
<accession>A0A420W700</accession>
<feature type="transmembrane region" description="Helical" evidence="1">
    <location>
        <begin position="12"/>
        <end position="29"/>
    </location>
</feature>
<name>A0A420W700_9BACT</name>
<dbReference type="Proteomes" id="UP000280881">
    <property type="component" value="Unassembled WGS sequence"/>
</dbReference>
<reference evidence="2 3" key="1">
    <citation type="submission" date="2018-10" db="EMBL/GenBank/DDBJ databases">
        <title>Genomic Encyclopedia of Type Strains, Phase IV (KMG-IV): sequencing the most valuable type-strain genomes for metagenomic binning, comparative biology and taxonomic classification.</title>
        <authorList>
            <person name="Goeker M."/>
        </authorList>
    </citation>
    <scope>NUCLEOTIDE SEQUENCE [LARGE SCALE GENOMIC DNA]</scope>
    <source>
        <strain evidence="2 3">DSM 15521</strain>
    </source>
</reference>
<sequence length="150" mass="17421">MKEFRVKQDLMFVFVPLAFDLLLFVGALVFTGGFWRVSLVLLSLIFAGIVLWQSRPILKAFELIVTPKEVIVKDFRGNIVRRLEWKRIEAAVAGYKKTWLLYTYSFYFRVKGDEDLLFALISRVPGLAGKFQQFVRVFVRKKVPVQVVKA</sequence>
<gene>
    <name evidence="2" type="ORF">C7457_1312</name>
</gene>
<dbReference type="AlphaFoldDB" id="A0A420W700"/>
<comment type="caution">
    <text evidence="2">The sequence shown here is derived from an EMBL/GenBank/DDBJ whole genome shotgun (WGS) entry which is preliminary data.</text>
</comment>
<dbReference type="RefSeq" id="WP_170137378.1">
    <property type="nucleotide sequence ID" value="NZ_RBIE01000002.1"/>
</dbReference>
<keyword evidence="1" id="KW-1133">Transmembrane helix</keyword>
<evidence type="ECO:0000313" key="3">
    <source>
        <dbReference type="Proteomes" id="UP000280881"/>
    </source>
</evidence>